<keyword evidence="5" id="KW-1185">Reference proteome</keyword>
<sequence>MVRPDPDEILATPASFDSMTAWKKATKKQPCASFGKRPTKLPFELSQKQKEEQVSPQSYIPNNRLRNRSIQNSINTEDRNTSNYLIKLQQAARKAPEIGYDVKPTVYKQQSIGKRCYTKKVLTF</sequence>
<protein>
    <submittedName>
        <fullName evidence="3">Hypothetical_protein</fullName>
    </submittedName>
</protein>
<dbReference type="EMBL" id="CATOUU010000905">
    <property type="protein sequence ID" value="CAI9958378.1"/>
    <property type="molecule type" value="Genomic_DNA"/>
</dbReference>
<evidence type="ECO:0000313" key="3">
    <source>
        <dbReference type="EMBL" id="CAL6045931.1"/>
    </source>
</evidence>
<reference evidence="3 5" key="2">
    <citation type="submission" date="2024-07" db="EMBL/GenBank/DDBJ databases">
        <authorList>
            <person name="Akdeniz Z."/>
        </authorList>
    </citation>
    <scope>NUCLEOTIDE SEQUENCE [LARGE SCALE GENOMIC DNA]</scope>
</reference>
<evidence type="ECO:0000313" key="2">
    <source>
        <dbReference type="EMBL" id="CAI9967653.1"/>
    </source>
</evidence>
<gene>
    <name evidence="3" type="ORF">HINF_LOCUS41484</name>
    <name evidence="1" type="ORF">HINF_LOCUS46023</name>
    <name evidence="2" type="ORF">HINF_LOCUS55298</name>
    <name evidence="4" type="ORF">HINF_LOCUS71968</name>
</gene>
<organism evidence="2">
    <name type="scientific">Hexamita inflata</name>
    <dbReference type="NCBI Taxonomy" id="28002"/>
    <lineage>
        <taxon>Eukaryota</taxon>
        <taxon>Metamonada</taxon>
        <taxon>Diplomonadida</taxon>
        <taxon>Hexamitidae</taxon>
        <taxon>Hexamitinae</taxon>
        <taxon>Hexamita</taxon>
    </lineage>
</organism>
<name>A0AA86R7F2_9EUKA</name>
<proteinExistence type="predicted"/>
<reference evidence="2" key="1">
    <citation type="submission" date="2023-06" db="EMBL/GenBank/DDBJ databases">
        <authorList>
            <person name="Kurt Z."/>
        </authorList>
    </citation>
    <scope>NUCLEOTIDE SEQUENCE</scope>
</reference>
<dbReference type="EMBL" id="CATOUU010001028">
    <property type="protein sequence ID" value="CAI9967653.1"/>
    <property type="molecule type" value="Genomic_DNA"/>
</dbReference>
<evidence type="ECO:0000313" key="1">
    <source>
        <dbReference type="EMBL" id="CAI9958378.1"/>
    </source>
</evidence>
<evidence type="ECO:0000313" key="5">
    <source>
        <dbReference type="Proteomes" id="UP001642409"/>
    </source>
</evidence>
<accession>A0AA86R7F2</accession>
<dbReference type="EMBL" id="CAXDID020000562">
    <property type="protein sequence ID" value="CAL6103071.1"/>
    <property type="molecule type" value="Genomic_DNA"/>
</dbReference>
<comment type="caution">
    <text evidence="2">The sequence shown here is derived from an EMBL/GenBank/DDBJ whole genome shotgun (WGS) entry which is preliminary data.</text>
</comment>
<dbReference type="EMBL" id="CAXDID020000166">
    <property type="protein sequence ID" value="CAL6045931.1"/>
    <property type="molecule type" value="Genomic_DNA"/>
</dbReference>
<evidence type="ECO:0000313" key="4">
    <source>
        <dbReference type="EMBL" id="CAL6103071.1"/>
    </source>
</evidence>
<dbReference type="AlphaFoldDB" id="A0AA86R7F2"/>
<dbReference type="Proteomes" id="UP001642409">
    <property type="component" value="Unassembled WGS sequence"/>
</dbReference>